<dbReference type="GO" id="GO:0009408">
    <property type="term" value="P:response to heat"/>
    <property type="evidence" value="ECO:0007669"/>
    <property type="project" value="TreeGrafter"/>
</dbReference>
<dbReference type="PANTHER" id="PTHR45640">
    <property type="entry name" value="HEAT SHOCK PROTEIN HSP-12.2-RELATED"/>
    <property type="match status" value="1"/>
</dbReference>
<dbReference type="Gene3D" id="2.60.40.790">
    <property type="match status" value="1"/>
</dbReference>
<keyword evidence="6" id="KW-1185">Reference proteome</keyword>
<dbReference type="GO" id="GO:0005737">
    <property type="term" value="C:cytoplasm"/>
    <property type="evidence" value="ECO:0007669"/>
    <property type="project" value="TreeGrafter"/>
</dbReference>
<evidence type="ECO:0000259" key="4">
    <source>
        <dbReference type="PROSITE" id="PS01031"/>
    </source>
</evidence>
<dbReference type="GO" id="GO:0051082">
    <property type="term" value="F:unfolded protein binding"/>
    <property type="evidence" value="ECO:0007669"/>
    <property type="project" value="TreeGrafter"/>
</dbReference>
<name>A0AAV7B7M7_ENGPU</name>
<dbReference type="InterPro" id="IPR002068">
    <property type="entry name" value="A-crystallin/Hsp20_dom"/>
</dbReference>
<dbReference type="CDD" id="cd06481">
    <property type="entry name" value="ACD_HspB9_like"/>
    <property type="match status" value="1"/>
</dbReference>
<keyword evidence="1" id="KW-0346">Stress response</keyword>
<dbReference type="InterPro" id="IPR008978">
    <property type="entry name" value="HSP20-like_chaperone"/>
</dbReference>
<evidence type="ECO:0000256" key="2">
    <source>
        <dbReference type="PROSITE-ProRule" id="PRU00285"/>
    </source>
</evidence>
<gene>
    <name evidence="5" type="ORF">GDO81_014035</name>
</gene>
<dbReference type="Proteomes" id="UP000824782">
    <property type="component" value="Unassembled WGS sequence"/>
</dbReference>
<organism evidence="5 6">
    <name type="scientific">Engystomops pustulosus</name>
    <name type="common">Tungara frog</name>
    <name type="synonym">Physalaemus pustulosus</name>
    <dbReference type="NCBI Taxonomy" id="76066"/>
    <lineage>
        <taxon>Eukaryota</taxon>
        <taxon>Metazoa</taxon>
        <taxon>Chordata</taxon>
        <taxon>Craniata</taxon>
        <taxon>Vertebrata</taxon>
        <taxon>Euteleostomi</taxon>
        <taxon>Amphibia</taxon>
        <taxon>Batrachia</taxon>
        <taxon>Anura</taxon>
        <taxon>Neobatrachia</taxon>
        <taxon>Hyloidea</taxon>
        <taxon>Leptodactylidae</taxon>
        <taxon>Leiuperinae</taxon>
        <taxon>Engystomops</taxon>
    </lineage>
</organism>
<dbReference type="Pfam" id="PF00011">
    <property type="entry name" value="HSP20"/>
    <property type="match status" value="1"/>
</dbReference>
<reference evidence="5" key="1">
    <citation type="thesis" date="2020" institute="ProQuest LLC" country="789 East Eisenhower Parkway, Ann Arbor, MI, USA">
        <title>Comparative Genomics and Chromosome Evolution.</title>
        <authorList>
            <person name="Mudd A.B."/>
        </authorList>
    </citation>
    <scope>NUCLEOTIDE SEQUENCE</scope>
    <source>
        <strain evidence="5">237g6f4</strain>
        <tissue evidence="5">Blood</tissue>
    </source>
</reference>
<dbReference type="AlphaFoldDB" id="A0AAV7B7M7"/>
<feature type="domain" description="SHSP" evidence="4">
    <location>
        <begin position="109"/>
        <end position="221"/>
    </location>
</feature>
<evidence type="ECO:0000313" key="5">
    <source>
        <dbReference type="EMBL" id="KAG8568512.1"/>
    </source>
</evidence>
<dbReference type="PROSITE" id="PS01031">
    <property type="entry name" value="SHSP"/>
    <property type="match status" value="1"/>
</dbReference>
<evidence type="ECO:0000256" key="1">
    <source>
        <dbReference type="ARBA" id="ARBA00023016"/>
    </source>
</evidence>
<dbReference type="GO" id="GO:0042026">
    <property type="term" value="P:protein refolding"/>
    <property type="evidence" value="ECO:0007669"/>
    <property type="project" value="TreeGrafter"/>
</dbReference>
<comment type="similarity">
    <text evidence="2 3">Belongs to the small heat shock protein (HSP20) family.</text>
</comment>
<evidence type="ECO:0000256" key="3">
    <source>
        <dbReference type="RuleBase" id="RU003616"/>
    </source>
</evidence>
<sequence>MSGYIRHRRRDIVSTNKLHNRNQDIFPPAKSREDKMYPYRQMRYSYSPYRNPTQAPEPDVDLLARQLDEEMMNMRSELERRLHQLPQLSQALPPLDVDMRRSPASNRYSVSAVNNSPSLVQPRKEKFEMTLDVSPFSPEELIVKTEGRKLIVSGKRDIKTETENGGCHHEFRDFRRETELPDDVHPEDVLCSLSNDGQLHIETQCLALPAARERLVPIQMGRALGR</sequence>
<dbReference type="EMBL" id="WNYA01000006">
    <property type="protein sequence ID" value="KAG8568512.1"/>
    <property type="molecule type" value="Genomic_DNA"/>
</dbReference>
<evidence type="ECO:0000313" key="6">
    <source>
        <dbReference type="Proteomes" id="UP000824782"/>
    </source>
</evidence>
<dbReference type="GO" id="GO:0005634">
    <property type="term" value="C:nucleus"/>
    <property type="evidence" value="ECO:0007669"/>
    <property type="project" value="TreeGrafter"/>
</dbReference>
<proteinExistence type="inferred from homology"/>
<accession>A0AAV7B7M7</accession>
<dbReference type="InterPro" id="IPR001436">
    <property type="entry name" value="Alpha-crystallin/sHSP_animal"/>
</dbReference>
<dbReference type="PANTHER" id="PTHR45640:SF2">
    <property type="entry name" value="HEAT SHOCK PROTEIN BETA-11-RELATED"/>
    <property type="match status" value="1"/>
</dbReference>
<comment type="caution">
    <text evidence="5">The sequence shown here is derived from an EMBL/GenBank/DDBJ whole genome shotgun (WGS) entry which is preliminary data.</text>
</comment>
<dbReference type="SUPFAM" id="SSF49764">
    <property type="entry name" value="HSP20-like chaperones"/>
    <property type="match status" value="1"/>
</dbReference>
<protein>
    <recommendedName>
        <fullName evidence="4">SHSP domain-containing protein</fullName>
    </recommendedName>
</protein>